<dbReference type="GO" id="GO:0008270">
    <property type="term" value="F:zinc ion binding"/>
    <property type="evidence" value="ECO:0007669"/>
    <property type="project" value="UniProtKB-UniRule"/>
</dbReference>
<feature type="binding site" evidence="3">
    <location>
        <position position="134"/>
    </location>
    <ligand>
        <name>Zn(2+)</name>
        <dbReference type="ChEBI" id="CHEBI:29105"/>
        <note>catalytic</note>
    </ligand>
</feature>
<evidence type="ECO:0000256" key="3">
    <source>
        <dbReference type="PROSITE-ProRule" id="PRU01211"/>
    </source>
</evidence>
<evidence type="ECO:0000256" key="4">
    <source>
        <dbReference type="RuleBase" id="RU361183"/>
    </source>
</evidence>
<proteinExistence type="predicted"/>
<evidence type="ECO:0000256" key="2">
    <source>
        <dbReference type="ARBA" id="ARBA00025529"/>
    </source>
</evidence>
<organism evidence="6 7">
    <name type="scientific">Trichonephila inaurata madagascariensis</name>
    <dbReference type="NCBI Taxonomy" id="2747483"/>
    <lineage>
        <taxon>Eukaryota</taxon>
        <taxon>Metazoa</taxon>
        <taxon>Ecdysozoa</taxon>
        <taxon>Arthropoda</taxon>
        <taxon>Chelicerata</taxon>
        <taxon>Arachnida</taxon>
        <taxon>Araneae</taxon>
        <taxon>Araneomorphae</taxon>
        <taxon>Entelegynae</taxon>
        <taxon>Araneoidea</taxon>
        <taxon>Nephilidae</taxon>
        <taxon>Trichonephila</taxon>
        <taxon>Trichonephila inaurata</taxon>
    </lineage>
</organism>
<keyword evidence="3 4" id="KW-0862">Zinc</keyword>
<dbReference type="InterPro" id="IPR001506">
    <property type="entry name" value="Peptidase_M12A"/>
</dbReference>
<dbReference type="SMART" id="SM00235">
    <property type="entry name" value="ZnMc"/>
    <property type="match status" value="1"/>
</dbReference>
<dbReference type="PANTHER" id="PTHR10127">
    <property type="entry name" value="DISCOIDIN, CUB, EGF, LAMININ , AND ZINC METALLOPROTEASE DOMAIN CONTAINING"/>
    <property type="match status" value="1"/>
</dbReference>
<keyword evidence="3 4" id="KW-0378">Hydrolase</keyword>
<dbReference type="SUPFAM" id="SSF55486">
    <property type="entry name" value="Metalloproteases ('zincins'), catalytic domain"/>
    <property type="match status" value="1"/>
</dbReference>
<dbReference type="PANTHER" id="PTHR10127:SF883">
    <property type="entry name" value="ZINC METALLOPROTEINASE NAS-8"/>
    <property type="match status" value="1"/>
</dbReference>
<feature type="binding site" evidence="3">
    <location>
        <position position="130"/>
    </location>
    <ligand>
        <name>Zn(2+)</name>
        <dbReference type="ChEBI" id="CHEBI:29105"/>
        <note>catalytic</note>
    </ligand>
</feature>
<gene>
    <name evidence="6" type="primary">nas-14</name>
    <name evidence="6" type="ORF">TNIN_114221</name>
</gene>
<reference evidence="6" key="1">
    <citation type="submission" date="2020-08" db="EMBL/GenBank/DDBJ databases">
        <title>Multicomponent nature underlies the extraordinary mechanical properties of spider dragline silk.</title>
        <authorList>
            <person name="Kono N."/>
            <person name="Nakamura H."/>
            <person name="Mori M."/>
            <person name="Yoshida Y."/>
            <person name="Ohtoshi R."/>
            <person name="Malay A.D."/>
            <person name="Moran D.A.P."/>
            <person name="Tomita M."/>
            <person name="Numata K."/>
            <person name="Arakawa K."/>
        </authorList>
    </citation>
    <scope>NUCLEOTIDE SEQUENCE</scope>
</reference>
<comment type="cofactor">
    <cofactor evidence="3 4">
        <name>Zn(2+)</name>
        <dbReference type="ChEBI" id="CHEBI:29105"/>
    </cofactor>
    <text evidence="3 4">Binds 1 zinc ion per subunit.</text>
</comment>
<dbReference type="EMBL" id="BMAV01026801">
    <property type="protein sequence ID" value="GFS53419.1"/>
    <property type="molecule type" value="Genomic_DNA"/>
</dbReference>
<dbReference type="PRINTS" id="PR00480">
    <property type="entry name" value="ASTACIN"/>
</dbReference>
<name>A0A8X6MG73_9ARAC</name>
<keyword evidence="3 4" id="KW-0645">Protease</keyword>
<dbReference type="GO" id="GO:0004222">
    <property type="term" value="F:metalloendopeptidase activity"/>
    <property type="evidence" value="ECO:0007669"/>
    <property type="project" value="UniProtKB-UniRule"/>
</dbReference>
<evidence type="ECO:0000313" key="7">
    <source>
        <dbReference type="Proteomes" id="UP000886998"/>
    </source>
</evidence>
<evidence type="ECO:0000256" key="1">
    <source>
        <dbReference type="ARBA" id="ARBA00011245"/>
    </source>
</evidence>
<accession>A0A8X6MG73</accession>
<dbReference type="EC" id="3.4.24.-" evidence="4"/>
<keyword evidence="7" id="KW-1185">Reference proteome</keyword>
<comment type="caution">
    <text evidence="3">Lacks conserved residue(s) required for the propagation of feature annotation.</text>
</comment>
<dbReference type="InterPro" id="IPR006026">
    <property type="entry name" value="Peptidase_Metallo"/>
</dbReference>
<feature type="binding site" evidence="3">
    <location>
        <position position="140"/>
    </location>
    <ligand>
        <name>Zn(2+)</name>
        <dbReference type="ChEBI" id="CHEBI:29105"/>
        <note>catalytic</note>
    </ligand>
</feature>
<comment type="subunit">
    <text evidence="1">Monomer.</text>
</comment>
<evidence type="ECO:0000313" key="6">
    <source>
        <dbReference type="EMBL" id="GFS53419.1"/>
    </source>
</evidence>
<dbReference type="Pfam" id="PF01400">
    <property type="entry name" value="Astacin"/>
    <property type="match status" value="1"/>
</dbReference>
<dbReference type="Gene3D" id="3.40.390.10">
    <property type="entry name" value="Collagenase (Catalytic Domain)"/>
    <property type="match status" value="1"/>
</dbReference>
<dbReference type="InterPro" id="IPR024079">
    <property type="entry name" value="MetalloPept_cat_dom_sf"/>
</dbReference>
<feature type="active site" evidence="3">
    <location>
        <position position="131"/>
    </location>
</feature>
<comment type="caution">
    <text evidence="6">The sequence shown here is derived from an EMBL/GenBank/DDBJ whole genome shotgun (WGS) entry which is preliminary data.</text>
</comment>
<dbReference type="OrthoDB" id="6425276at2759"/>
<keyword evidence="3 4" id="KW-0482">Metalloprotease</keyword>
<sequence>MKLVYKKINVANVSFFNLELKRNAPEILGNKRKEGNNKGYVPLLKWKRGQIPYVISRDVSPNMTKVILDAIKYWNVDFRNCIEWVPYKDERDFVLFMQGPFCHSEVGRMKHMQLIVLNEANCNETGFVLHEMMHTVGFIHEHNRPDRNNYIKILLLNIPYEWRKQYEKESLPIMEKLGPYDYYSLMHYEIKSPDRNKPAFQVVKNDVDVSKIGQRTGLSKIDKLKVKNLYCPSYLQ</sequence>
<dbReference type="Proteomes" id="UP000886998">
    <property type="component" value="Unassembled WGS sequence"/>
</dbReference>
<protein>
    <recommendedName>
        <fullName evidence="4">Metalloendopeptidase</fullName>
        <ecNumber evidence="4">3.4.24.-</ecNumber>
    </recommendedName>
</protein>
<keyword evidence="3 4" id="KW-0479">Metal-binding</keyword>
<comment type="function">
    <text evidence="2">Zinc metalloprotease. Provoques deadhesion of endothelial cells from cell cultures, and also degradation of fibronectin, fibrinogen and gelatin in vitro. Its role in the venom is not fully understood but it might act as a spreading factor that facilitates diffusion of other venom toxins. Alternatively, it might be involved in the proteolytic processing of other venom toxins or it might play a role in extra-oral digestion of prey.</text>
</comment>
<dbReference type="AlphaFoldDB" id="A0A8X6MG73"/>
<dbReference type="GO" id="GO:0006508">
    <property type="term" value="P:proteolysis"/>
    <property type="evidence" value="ECO:0007669"/>
    <property type="project" value="UniProtKB-KW"/>
</dbReference>
<evidence type="ECO:0000259" key="5">
    <source>
        <dbReference type="PROSITE" id="PS51864"/>
    </source>
</evidence>
<feature type="domain" description="Peptidase M12A" evidence="5">
    <location>
        <begin position="36"/>
        <end position="232"/>
    </location>
</feature>
<dbReference type="PROSITE" id="PS51864">
    <property type="entry name" value="ASTACIN"/>
    <property type="match status" value="1"/>
</dbReference>